<accession>A0A3T0N3Y7</accession>
<evidence type="ECO:0000256" key="5">
    <source>
        <dbReference type="ARBA" id="ARBA00022656"/>
    </source>
</evidence>
<reference evidence="11 12" key="1">
    <citation type="submission" date="2018-10" db="EMBL/GenBank/DDBJ databases">
        <title>Parasedimentitalea marina sp. nov., a psychrophilic bacterium isolated from deep seawater of the New Britain Trench.</title>
        <authorList>
            <person name="Cao J."/>
        </authorList>
    </citation>
    <scope>NUCLEOTIDE SEQUENCE [LARGE SCALE GENOMIC DNA]</scope>
    <source>
        <strain evidence="11 12">W43</strain>
    </source>
</reference>
<dbReference type="GO" id="GO:0016020">
    <property type="term" value="C:membrane"/>
    <property type="evidence" value="ECO:0007669"/>
    <property type="project" value="UniProtKB-SubCell"/>
</dbReference>
<protein>
    <recommendedName>
        <fullName evidence="10">Peptidase M10 serralysin C-terminal domain-containing protein</fullName>
    </recommendedName>
</protein>
<evidence type="ECO:0000256" key="6">
    <source>
        <dbReference type="ARBA" id="ARBA00022737"/>
    </source>
</evidence>
<dbReference type="PANTHER" id="PTHR38340:SF1">
    <property type="entry name" value="S-LAYER PROTEIN"/>
    <property type="match status" value="1"/>
</dbReference>
<dbReference type="InterPro" id="IPR003995">
    <property type="entry name" value="RTX_toxin_determinant-A"/>
</dbReference>
<dbReference type="GO" id="GO:0090729">
    <property type="term" value="F:toxin activity"/>
    <property type="evidence" value="ECO:0007669"/>
    <property type="project" value="UniProtKB-KW"/>
</dbReference>
<dbReference type="PROSITE" id="PS00330">
    <property type="entry name" value="HEMOLYSIN_CALCIUM"/>
    <property type="match status" value="7"/>
</dbReference>
<dbReference type="SUPFAM" id="SSF51120">
    <property type="entry name" value="beta-Roll"/>
    <property type="match status" value="3"/>
</dbReference>
<dbReference type="Gene3D" id="2.150.10.10">
    <property type="entry name" value="Serralysin-like metalloprotease, C-terminal"/>
    <property type="match status" value="6"/>
</dbReference>
<comment type="subcellular location">
    <subcellularLocation>
        <location evidence="2">Membrane</location>
    </subcellularLocation>
    <subcellularLocation>
        <location evidence="3">Secreted</location>
    </subcellularLocation>
</comment>
<evidence type="ECO:0000256" key="9">
    <source>
        <dbReference type="SAM" id="MobiDB-lite"/>
    </source>
</evidence>
<keyword evidence="12" id="KW-1185">Reference proteome</keyword>
<dbReference type="InterPro" id="IPR011049">
    <property type="entry name" value="Serralysin-like_metalloprot_C"/>
</dbReference>
<dbReference type="Proteomes" id="UP000283063">
    <property type="component" value="Chromosome"/>
</dbReference>
<dbReference type="GO" id="GO:0005509">
    <property type="term" value="F:calcium ion binding"/>
    <property type="evidence" value="ECO:0007669"/>
    <property type="project" value="InterPro"/>
</dbReference>
<sequence length="805" mass="83839">MPVVNDGSRTSEPGQPAQNSVVEDAVQAVLTETTDAPDDIYTSYVMDVGDSFSGNLETIDDVDWVYFEVLGHGNYSFTLSGASSDSGTLFDPFLRIYRYGGLGEIALDNDGGSGTDSALNNIYLSMGTYIIEAGSNLGLYSGSYQITVEVGSLAVLGTLDELAEYMTDGFWQDTSRSQRSFDTSTSNQIPVYIDNLTAEGQQLALWAFEAWETVADLEFIVQTSYIGARIDIMFHDTSSGAFANSMTEGNTIIGSLVNVSPVWLDTHGTSLDSYSFATYMHEIGRALGLGNLGNYYDDENSVYGANTTFTNDSWQTSVMSPFNQTENTTTNASYAAIVSTMMADIVAIQNLYGAPGSNSATAGNTIYGANSALGTYMDQLFDLIAAGTTSSVYGGDPITFTIYDQGGTDTVDLSFSTTHDRVSLLGESFSNIGGLIGNVGIARGTVIENLLAGSGNDTLTGNSVGNQISGNGGNDVISGGNGNDTLSGGLGSDWIFGGFDDDSINGGDGLNHLFGGTGQDTLIGGNQADRLIGEAGHDVLSGGNGNDTLNGNQNADRLYGGFDDDLLYGGDGTDRLFGGTGQDTLYGGSQGDILYGEWGHDVLSGEAGNDTLYGNQNADRLYGGLGNDLLDGGDGLDRLFGGLGNDTLNGGAQNDRLVGEWGNDRLVGGSGNDTLFGDQNQDRLEGGSGNDSLDGGVGFDTLLGGFGNDTLNGGAHADLLAGGDGSDIFVFTDGTGADRVTDFDAFDNAERLDLSGLSAITSFADLTSNHLTQSGANAFINAGSAGTITLLNVQLSDLDASDFIF</sequence>
<name>A0A3T0N3Y7_9RHOB</name>
<dbReference type="InterPro" id="IPR013858">
    <property type="entry name" value="Peptidase_M10B_C"/>
</dbReference>
<evidence type="ECO:0000256" key="3">
    <source>
        <dbReference type="ARBA" id="ARBA00004613"/>
    </source>
</evidence>
<dbReference type="Pfam" id="PF08548">
    <property type="entry name" value="Peptidase_M10_C"/>
    <property type="match status" value="1"/>
</dbReference>
<evidence type="ECO:0000256" key="8">
    <source>
        <dbReference type="ARBA" id="ARBA00023136"/>
    </source>
</evidence>
<dbReference type="SUPFAM" id="SSF55486">
    <property type="entry name" value="Metalloproteases ('zincins'), catalytic domain"/>
    <property type="match status" value="1"/>
</dbReference>
<keyword evidence="5" id="KW-0800">Toxin</keyword>
<gene>
    <name evidence="11" type="ORF">EBB79_13025</name>
</gene>
<dbReference type="AlphaFoldDB" id="A0A3T0N3Y7"/>
<dbReference type="PANTHER" id="PTHR38340">
    <property type="entry name" value="S-LAYER PROTEIN"/>
    <property type="match status" value="1"/>
</dbReference>
<evidence type="ECO:0000256" key="1">
    <source>
        <dbReference type="ARBA" id="ARBA00001913"/>
    </source>
</evidence>
<organism evidence="11 12">
    <name type="scientific">Parasedimentitalea marina</name>
    <dbReference type="NCBI Taxonomy" id="2483033"/>
    <lineage>
        <taxon>Bacteria</taxon>
        <taxon>Pseudomonadati</taxon>
        <taxon>Pseudomonadota</taxon>
        <taxon>Alphaproteobacteria</taxon>
        <taxon>Rhodobacterales</taxon>
        <taxon>Paracoccaceae</taxon>
        <taxon>Parasedimentitalea</taxon>
    </lineage>
</organism>
<dbReference type="InterPro" id="IPR018511">
    <property type="entry name" value="Hemolysin-typ_Ca-bd_CS"/>
</dbReference>
<dbReference type="InterPro" id="IPR050557">
    <property type="entry name" value="RTX_toxin/Mannuronan_C5-epim"/>
</dbReference>
<evidence type="ECO:0000313" key="12">
    <source>
        <dbReference type="Proteomes" id="UP000283063"/>
    </source>
</evidence>
<feature type="domain" description="Peptidase M10 serralysin C-terminal" evidence="10">
    <location>
        <begin position="361"/>
        <end position="804"/>
    </location>
</feature>
<keyword evidence="7" id="KW-0843">Virulence</keyword>
<evidence type="ECO:0000256" key="2">
    <source>
        <dbReference type="ARBA" id="ARBA00004370"/>
    </source>
</evidence>
<dbReference type="Pfam" id="PF00353">
    <property type="entry name" value="HemolysinCabind"/>
    <property type="match status" value="5"/>
</dbReference>
<comment type="cofactor">
    <cofactor evidence="1">
        <name>Ca(2+)</name>
        <dbReference type="ChEBI" id="CHEBI:29108"/>
    </cofactor>
</comment>
<dbReference type="OrthoDB" id="733404at2"/>
<dbReference type="PRINTS" id="PR01488">
    <property type="entry name" value="RTXTOXINA"/>
</dbReference>
<dbReference type="Gene3D" id="3.40.390.10">
    <property type="entry name" value="Collagenase (Catalytic Domain)"/>
    <property type="match status" value="1"/>
</dbReference>
<proteinExistence type="predicted"/>
<keyword evidence="4" id="KW-0964">Secreted</keyword>
<feature type="region of interest" description="Disordered" evidence="9">
    <location>
        <begin position="1"/>
        <end position="20"/>
    </location>
</feature>
<dbReference type="InterPro" id="IPR001343">
    <property type="entry name" value="Hemolysn_Ca-bd"/>
</dbReference>
<keyword evidence="6" id="KW-0677">Repeat</keyword>
<dbReference type="InterPro" id="IPR024079">
    <property type="entry name" value="MetalloPept_cat_dom_sf"/>
</dbReference>
<dbReference type="PRINTS" id="PR00313">
    <property type="entry name" value="CABNDNGRPT"/>
</dbReference>
<dbReference type="SUPFAM" id="SSF89260">
    <property type="entry name" value="Collagen-binding domain"/>
    <property type="match status" value="1"/>
</dbReference>
<dbReference type="KEGG" id="sedi:EBB79_13025"/>
<evidence type="ECO:0000259" key="10">
    <source>
        <dbReference type="Pfam" id="PF08548"/>
    </source>
</evidence>
<dbReference type="GO" id="GO:0005615">
    <property type="term" value="C:extracellular space"/>
    <property type="evidence" value="ECO:0007669"/>
    <property type="project" value="InterPro"/>
</dbReference>
<dbReference type="Gene3D" id="2.60.120.380">
    <property type="match status" value="1"/>
</dbReference>
<evidence type="ECO:0000256" key="4">
    <source>
        <dbReference type="ARBA" id="ARBA00022525"/>
    </source>
</evidence>
<evidence type="ECO:0000256" key="7">
    <source>
        <dbReference type="ARBA" id="ARBA00023026"/>
    </source>
</evidence>
<evidence type="ECO:0000313" key="11">
    <source>
        <dbReference type="EMBL" id="AZV78704.1"/>
    </source>
</evidence>
<dbReference type="RefSeq" id="WP_127749257.1">
    <property type="nucleotide sequence ID" value="NZ_CP033219.1"/>
</dbReference>
<keyword evidence="8" id="KW-0472">Membrane</keyword>
<dbReference type="GO" id="GO:0008237">
    <property type="term" value="F:metallopeptidase activity"/>
    <property type="evidence" value="ECO:0007669"/>
    <property type="project" value="InterPro"/>
</dbReference>
<dbReference type="EMBL" id="CP033219">
    <property type="protein sequence ID" value="AZV78704.1"/>
    <property type="molecule type" value="Genomic_DNA"/>
</dbReference>
<feature type="compositionally biased region" description="Polar residues" evidence="9">
    <location>
        <begin position="7"/>
        <end position="20"/>
    </location>
</feature>